<reference evidence="2" key="1">
    <citation type="journal article" date="2014" name="Int. J. Syst. Evol. Microbiol.">
        <title>Complete genome of a new Firmicutes species belonging to the dominant human colonic microbiota ('Ruminococcus bicirculans') reveals two chromosomes and a selective capacity to utilize plant glucans.</title>
        <authorList>
            <consortium name="NISC Comparative Sequencing Program"/>
            <person name="Wegmann U."/>
            <person name="Louis P."/>
            <person name="Goesmann A."/>
            <person name="Henrissat B."/>
            <person name="Duncan S.H."/>
            <person name="Flint H.J."/>
        </authorList>
    </citation>
    <scope>NUCLEOTIDE SEQUENCE</scope>
    <source>
        <strain evidence="2">KCTC 62575</strain>
    </source>
</reference>
<dbReference type="EMBL" id="JBHRSF010000157">
    <property type="protein sequence ID" value="MFC2997832.1"/>
    <property type="molecule type" value="Genomic_DNA"/>
</dbReference>
<organism evidence="3 4">
    <name type="scientific">Acinetobacter sichuanensis</name>
    <dbReference type="NCBI Taxonomy" id="2136183"/>
    <lineage>
        <taxon>Bacteria</taxon>
        <taxon>Pseudomonadati</taxon>
        <taxon>Pseudomonadota</taxon>
        <taxon>Gammaproteobacteria</taxon>
        <taxon>Moraxellales</taxon>
        <taxon>Moraxellaceae</taxon>
        <taxon>Acinetobacter</taxon>
    </lineage>
</organism>
<dbReference type="AlphaFoldDB" id="A0A371YRP8"/>
<reference evidence="5" key="3">
    <citation type="journal article" date="2019" name="Int. J. Syst. Evol. Microbiol.">
        <title>The Global Catalogue of Microorganisms (GCM) 10K type strain sequencing project: providing services to taxonomists for standard genome sequencing and annotation.</title>
        <authorList>
            <consortium name="The Broad Institute Genomics Platform"/>
            <consortium name="The Broad Institute Genome Sequencing Center for Infectious Disease"/>
            <person name="Wu L."/>
            <person name="Ma J."/>
        </authorList>
    </citation>
    <scope>NUCLEOTIDE SEQUENCE [LARGE SCALE GENOMIC DNA]</scope>
    <source>
        <strain evidence="5">KCTC 62575</strain>
    </source>
</reference>
<proteinExistence type="predicted"/>
<accession>A0A371YRP8</accession>
<comment type="caution">
    <text evidence="3">The sequence shown here is derived from an EMBL/GenBank/DDBJ whole genome shotgun (WGS) entry which is preliminary data.</text>
</comment>
<evidence type="ECO:0000313" key="3">
    <source>
        <dbReference type="EMBL" id="RFC84141.1"/>
    </source>
</evidence>
<protein>
    <submittedName>
        <fullName evidence="3">Uncharacterized protein</fullName>
    </submittedName>
</protein>
<reference evidence="2" key="4">
    <citation type="submission" date="2024-09" db="EMBL/GenBank/DDBJ databases">
        <authorList>
            <person name="Sun Q."/>
            <person name="Mori K."/>
        </authorList>
    </citation>
    <scope>NUCLEOTIDE SEQUENCE</scope>
    <source>
        <strain evidence="2">KCTC 62575</strain>
    </source>
</reference>
<evidence type="ECO:0000313" key="5">
    <source>
        <dbReference type="Proteomes" id="UP001595455"/>
    </source>
</evidence>
<keyword evidence="5" id="KW-1185">Reference proteome</keyword>
<sequence length="107" mass="12520">MLISKNQILQLKSHMTLESFLKMGIMIVVVFILLVSGYTLIRPISPEKYHQVSKLSLQAQYPRTQDLAKYLQTQPYISTHQYFRLMRAHAYEAARIKEYPAMAIEDE</sequence>
<keyword evidence="1" id="KW-1133">Transmembrane helix</keyword>
<dbReference type="Proteomes" id="UP000240957">
    <property type="component" value="Unassembled WGS sequence"/>
</dbReference>
<feature type="transmembrane region" description="Helical" evidence="1">
    <location>
        <begin position="20"/>
        <end position="41"/>
    </location>
</feature>
<name>A0A371YRP8_9GAMM</name>
<dbReference type="EMBL" id="PYIX02000009">
    <property type="protein sequence ID" value="RFC84141.1"/>
    <property type="molecule type" value="Genomic_DNA"/>
</dbReference>
<gene>
    <name evidence="2" type="ORF">ACFODO_21780</name>
    <name evidence="3" type="ORF">C9E89_008025</name>
</gene>
<evidence type="ECO:0000313" key="2">
    <source>
        <dbReference type="EMBL" id="MFC2997832.1"/>
    </source>
</evidence>
<reference evidence="3 4" key="2">
    <citation type="submission" date="2018-08" db="EMBL/GenBank/DDBJ databases">
        <title>The draft genome of Acinetobacter sichuanensis strain WCHAc060041.</title>
        <authorList>
            <person name="Qin J."/>
            <person name="Feng Y."/>
            <person name="Zong Z."/>
        </authorList>
    </citation>
    <scope>NUCLEOTIDE SEQUENCE [LARGE SCALE GENOMIC DNA]</scope>
    <source>
        <strain evidence="3 4">WCHAc060041</strain>
    </source>
</reference>
<keyword evidence="1" id="KW-0812">Transmembrane</keyword>
<keyword evidence="1" id="KW-0472">Membrane</keyword>
<dbReference type="RefSeq" id="WP_107007722.1">
    <property type="nucleotide sequence ID" value="NZ_JBHRSF010000157.1"/>
</dbReference>
<dbReference type="OrthoDB" id="6713346at2"/>
<evidence type="ECO:0000256" key="1">
    <source>
        <dbReference type="SAM" id="Phobius"/>
    </source>
</evidence>
<dbReference type="Proteomes" id="UP001595455">
    <property type="component" value="Unassembled WGS sequence"/>
</dbReference>
<evidence type="ECO:0000313" key="4">
    <source>
        <dbReference type="Proteomes" id="UP000240957"/>
    </source>
</evidence>